<dbReference type="SMART" id="SM00256">
    <property type="entry name" value="FBOX"/>
    <property type="match status" value="1"/>
</dbReference>
<dbReference type="Pfam" id="PF00646">
    <property type="entry name" value="F-box"/>
    <property type="match status" value="1"/>
</dbReference>
<evidence type="ECO:0000313" key="3">
    <source>
        <dbReference type="EMBL" id="EFH39329.1"/>
    </source>
</evidence>
<dbReference type="InterPro" id="IPR036047">
    <property type="entry name" value="F-box-like_dom_sf"/>
</dbReference>
<dbReference type="Pfam" id="PF25210">
    <property type="entry name" value="Kelch_FKB95"/>
    <property type="match status" value="2"/>
</dbReference>
<accession>D7MVU8</accession>
<proteinExistence type="predicted"/>
<sequence length="410" mass="46872">MSSTASAFTDGQPPWKKKKPSKDPTPNPSIPYDLIVSILARVSRSYYPKLSLVSKSFRSILASPELYQTRTLLGKTETFLYVCLRFPDEANPRWFTLYQKPNQTLTKKKKKKKKEESSVKLLAPTPVLNSPPLEWSSLIAVGSNLYAITAAIDDSPCSNVWYLDCRTHTWLEAPRMRLAHTNSKFDGTIYPPRRRIFKLENMEGKIYVNVCVESTKEVVLVTPKIMTWEALNLDLDRGSLCTIDNVVYLYNPSGVFLFRKSFIKEAVVWRILRGLERLPKFAKYSAVKLADYGGKLVVLWDKYVAASGYKEKMIWCAEISLEKRNNEEIWGKVEWFDAVLRVPKSYKILCATATSFGFKTIDGKKAIWRKLEGLPKFSSYCTVRLAECGGKLVVLWDKYVPASGYKEKMI</sequence>
<dbReference type="InterPro" id="IPR057499">
    <property type="entry name" value="Kelch_FKB95"/>
</dbReference>
<dbReference type="PANTHER" id="PTHR24414">
    <property type="entry name" value="F-BOX/KELCH-REPEAT PROTEIN SKIP4"/>
    <property type="match status" value="1"/>
</dbReference>
<dbReference type="InterPro" id="IPR015915">
    <property type="entry name" value="Kelch-typ_b-propeller"/>
</dbReference>
<dbReference type="PANTHER" id="PTHR24414:SF184">
    <property type="entry name" value="GALACTOSE OXIDASE_KELCH REPEAT SUPERFAMILY PROTEIN"/>
    <property type="match status" value="1"/>
</dbReference>
<dbReference type="PROSITE" id="PS50181">
    <property type="entry name" value="FBOX"/>
    <property type="match status" value="1"/>
</dbReference>
<organism evidence="4">
    <name type="scientific">Arabidopsis lyrata subsp. lyrata</name>
    <name type="common">Lyre-leaved rock-cress</name>
    <dbReference type="NCBI Taxonomy" id="81972"/>
    <lineage>
        <taxon>Eukaryota</taxon>
        <taxon>Viridiplantae</taxon>
        <taxon>Streptophyta</taxon>
        <taxon>Embryophyta</taxon>
        <taxon>Tracheophyta</taxon>
        <taxon>Spermatophyta</taxon>
        <taxon>Magnoliopsida</taxon>
        <taxon>eudicotyledons</taxon>
        <taxon>Gunneridae</taxon>
        <taxon>Pentapetalae</taxon>
        <taxon>rosids</taxon>
        <taxon>malvids</taxon>
        <taxon>Brassicales</taxon>
        <taxon>Brassicaceae</taxon>
        <taxon>Camelineae</taxon>
        <taxon>Arabidopsis</taxon>
    </lineage>
</organism>
<evidence type="ECO:0000256" key="1">
    <source>
        <dbReference type="SAM" id="MobiDB-lite"/>
    </source>
</evidence>
<dbReference type="STRING" id="81972.D7MVU8"/>
<dbReference type="AlphaFoldDB" id="D7MVU8"/>
<dbReference type="Gramene" id="scaffold_3400005.1">
    <property type="protein sequence ID" value="scaffold_3400005.1"/>
    <property type="gene ID" value="scaffold_3400005.1"/>
</dbReference>
<keyword evidence="4" id="KW-1185">Reference proteome</keyword>
<dbReference type="HOGENOM" id="CLU_032521_1_2_1"/>
<feature type="domain" description="F-box" evidence="2">
    <location>
        <begin position="24"/>
        <end position="70"/>
    </location>
</feature>
<dbReference type="Proteomes" id="UP000008694">
    <property type="component" value="Unassembled WGS sequence"/>
</dbReference>
<dbReference type="SUPFAM" id="SSF117281">
    <property type="entry name" value="Kelch motif"/>
    <property type="match status" value="1"/>
</dbReference>
<feature type="region of interest" description="Disordered" evidence="1">
    <location>
        <begin position="1"/>
        <end position="28"/>
    </location>
</feature>
<dbReference type="CDD" id="cd22152">
    <property type="entry name" value="F-box_AtAFR-like"/>
    <property type="match status" value="1"/>
</dbReference>
<dbReference type="EMBL" id="GL348744">
    <property type="protein sequence ID" value="EFH39329.1"/>
    <property type="molecule type" value="Genomic_DNA"/>
</dbReference>
<reference evidence="4" key="1">
    <citation type="journal article" date="2011" name="Nat. Genet.">
        <title>The Arabidopsis lyrata genome sequence and the basis of rapid genome size change.</title>
        <authorList>
            <person name="Hu T.T."/>
            <person name="Pattyn P."/>
            <person name="Bakker E.G."/>
            <person name="Cao J."/>
            <person name="Cheng J.-F."/>
            <person name="Clark R.M."/>
            <person name="Fahlgren N."/>
            <person name="Fawcett J.A."/>
            <person name="Grimwood J."/>
            <person name="Gundlach H."/>
            <person name="Haberer G."/>
            <person name="Hollister J.D."/>
            <person name="Ossowski S."/>
            <person name="Ottilar R.P."/>
            <person name="Salamov A.A."/>
            <person name="Schneeberger K."/>
            <person name="Spannagl M."/>
            <person name="Wang X."/>
            <person name="Yang L."/>
            <person name="Nasrallah M.E."/>
            <person name="Bergelson J."/>
            <person name="Carrington J.C."/>
            <person name="Gaut B.S."/>
            <person name="Schmutz J."/>
            <person name="Mayer K.F.X."/>
            <person name="Van de Peer Y."/>
            <person name="Grigoriev I.V."/>
            <person name="Nordborg M."/>
            <person name="Weigel D."/>
            <person name="Guo Y.-L."/>
        </authorList>
    </citation>
    <scope>NUCLEOTIDE SEQUENCE [LARGE SCALE GENOMIC DNA]</scope>
    <source>
        <strain evidence="4">cv. MN47</strain>
    </source>
</reference>
<dbReference type="InterPro" id="IPR001810">
    <property type="entry name" value="F-box_dom"/>
</dbReference>
<dbReference type="InterPro" id="IPR050354">
    <property type="entry name" value="F-box/kelch-repeat_ARATH"/>
</dbReference>
<protein>
    <recommendedName>
        <fullName evidence="2">F-box domain-containing protein</fullName>
    </recommendedName>
</protein>
<gene>
    <name evidence="3" type="ORF">ARALYDRAFT_920548</name>
</gene>
<evidence type="ECO:0000313" key="4">
    <source>
        <dbReference type="Proteomes" id="UP000008694"/>
    </source>
</evidence>
<dbReference type="SUPFAM" id="SSF81383">
    <property type="entry name" value="F-box domain"/>
    <property type="match status" value="1"/>
</dbReference>
<evidence type="ECO:0000259" key="2">
    <source>
        <dbReference type="PROSITE" id="PS50181"/>
    </source>
</evidence>
<dbReference type="eggNOG" id="KOG1072">
    <property type="taxonomic scope" value="Eukaryota"/>
</dbReference>
<name>D7MVU8_ARALL</name>